<evidence type="ECO:0000256" key="6">
    <source>
        <dbReference type="ARBA" id="ARBA00023180"/>
    </source>
</evidence>
<evidence type="ECO:0000256" key="4">
    <source>
        <dbReference type="ARBA" id="ARBA00022837"/>
    </source>
</evidence>
<sequence>MTTVDGNFIAHYREKTSTANEVRYMNSTGNDLEIALKNNLTNTNILTVEKKNSKKQMKFENDDGSFVFIAVVEFCCDYYEELDCRKERAKIVEDRKSTKDLYEVYIPSCTGPNDSLYNATQCHPLSGICWCAEPSGAVIAGSSKPKDEIRCDPESIKKIAIVKAQPVIRAQSQKSSGCHIRKMKKFLRLHLNALRLHCFEGGHCLDSKNEKADLHEVALKKFSELDINENKELTKNEWKRYRKMLIQEQVFSSTRKCAKLFMRFCDVNNNRRISKEEWINCTVRSSSIVYHRLMRFTNPFLDVLRSEN</sequence>
<dbReference type="PROSITE" id="PS51162">
    <property type="entry name" value="THYROGLOBULIN_1_2"/>
    <property type="match status" value="1"/>
</dbReference>
<keyword evidence="6" id="KW-0325">Glycoprotein</keyword>
<evidence type="ECO:0000256" key="3">
    <source>
        <dbReference type="ARBA" id="ARBA00022737"/>
    </source>
</evidence>
<dbReference type="CDD" id="cd00191">
    <property type="entry name" value="TY"/>
    <property type="match status" value="1"/>
</dbReference>
<dbReference type="SUPFAM" id="SSF47473">
    <property type="entry name" value="EF-hand"/>
    <property type="match status" value="1"/>
</dbReference>
<evidence type="ECO:0000256" key="7">
    <source>
        <dbReference type="PROSITE-ProRule" id="PRU00500"/>
    </source>
</evidence>
<dbReference type="GO" id="GO:0005615">
    <property type="term" value="C:extracellular space"/>
    <property type="evidence" value="ECO:0007669"/>
    <property type="project" value="TreeGrafter"/>
</dbReference>
<dbReference type="Gene3D" id="1.10.238.10">
    <property type="entry name" value="EF-hand"/>
    <property type="match status" value="1"/>
</dbReference>
<keyword evidence="10" id="KW-1185">Reference proteome</keyword>
<dbReference type="AlphaFoldDB" id="A0A0N4UXK3"/>
<dbReference type="Proteomes" id="UP000274131">
    <property type="component" value="Unassembled WGS sequence"/>
</dbReference>
<comment type="subcellular location">
    <subcellularLocation>
        <location evidence="1">Secreted</location>
    </subcellularLocation>
</comment>
<dbReference type="InterPro" id="IPR011992">
    <property type="entry name" value="EF-hand-dom_pair"/>
</dbReference>
<dbReference type="EMBL" id="UXUI01007297">
    <property type="protein sequence ID" value="VDD86833.1"/>
    <property type="molecule type" value="Genomic_DNA"/>
</dbReference>
<dbReference type="SUPFAM" id="SSF57610">
    <property type="entry name" value="Thyroglobulin type-1 domain"/>
    <property type="match status" value="1"/>
</dbReference>
<dbReference type="GO" id="GO:0035592">
    <property type="term" value="P:establishment of protein localization to extracellular region"/>
    <property type="evidence" value="ECO:0007669"/>
    <property type="project" value="TreeGrafter"/>
</dbReference>
<evidence type="ECO:0000256" key="1">
    <source>
        <dbReference type="ARBA" id="ARBA00004613"/>
    </source>
</evidence>
<dbReference type="InterPro" id="IPR051950">
    <property type="entry name" value="Dev_reg/Prot_inhib"/>
</dbReference>
<dbReference type="OrthoDB" id="5986054at2759"/>
<evidence type="ECO:0000313" key="10">
    <source>
        <dbReference type="Proteomes" id="UP000274131"/>
    </source>
</evidence>
<evidence type="ECO:0000256" key="5">
    <source>
        <dbReference type="ARBA" id="ARBA00023157"/>
    </source>
</evidence>
<feature type="disulfide bond" evidence="7">
    <location>
        <begin position="131"/>
        <end position="151"/>
    </location>
</feature>
<protein>
    <submittedName>
        <fullName evidence="11">Thyroglobulin type-1 domain-containing protein</fullName>
    </submittedName>
</protein>
<dbReference type="InterPro" id="IPR019577">
    <property type="entry name" value="SPARC/Testican_Ca-bd-dom"/>
</dbReference>
<dbReference type="Pfam" id="PF10591">
    <property type="entry name" value="SPARC_Ca_bdg"/>
    <property type="match status" value="1"/>
</dbReference>
<dbReference type="GO" id="GO:0005509">
    <property type="term" value="F:calcium ion binding"/>
    <property type="evidence" value="ECO:0007669"/>
    <property type="project" value="InterPro"/>
</dbReference>
<evidence type="ECO:0000313" key="11">
    <source>
        <dbReference type="WBParaSite" id="EVEC_0000226801-mRNA-1"/>
    </source>
</evidence>
<accession>A0A0N4UXK3</accession>
<feature type="disulfide bond" evidence="7">
    <location>
        <begin position="122"/>
        <end position="129"/>
    </location>
</feature>
<keyword evidence="4" id="KW-0106">Calcium</keyword>
<evidence type="ECO:0000259" key="8">
    <source>
        <dbReference type="PROSITE" id="PS51162"/>
    </source>
</evidence>
<evidence type="ECO:0000256" key="2">
    <source>
        <dbReference type="ARBA" id="ARBA00022525"/>
    </source>
</evidence>
<reference evidence="11" key="1">
    <citation type="submission" date="2017-02" db="UniProtKB">
        <authorList>
            <consortium name="WormBaseParasite"/>
        </authorList>
    </citation>
    <scope>IDENTIFICATION</scope>
</reference>
<name>A0A0N4UXK3_ENTVE</name>
<keyword evidence="5 7" id="KW-1015">Disulfide bond</keyword>
<dbReference type="PANTHER" id="PTHR12352">
    <property type="entry name" value="SECRETED MODULAR CALCIUM-BINDING PROTEIN"/>
    <property type="match status" value="1"/>
</dbReference>
<feature type="domain" description="Thyroglobulin type-1" evidence="8">
    <location>
        <begin position="81"/>
        <end position="151"/>
    </location>
</feature>
<keyword evidence="2" id="KW-0964">Secreted</keyword>
<dbReference type="PANTHER" id="PTHR12352:SF25">
    <property type="entry name" value="SPARC_OSTEONECTIN, CWCV AND KAZAL LIKE DOMAINS PROTEOGLYCAN 1"/>
    <property type="match status" value="1"/>
</dbReference>
<dbReference type="SMART" id="SM00211">
    <property type="entry name" value="TY"/>
    <property type="match status" value="1"/>
</dbReference>
<proteinExistence type="predicted"/>
<dbReference type="PROSITE" id="PS00018">
    <property type="entry name" value="EF_HAND_1"/>
    <property type="match status" value="2"/>
</dbReference>
<reference evidence="9 10" key="2">
    <citation type="submission" date="2018-10" db="EMBL/GenBank/DDBJ databases">
        <authorList>
            <consortium name="Pathogen Informatics"/>
        </authorList>
    </citation>
    <scope>NUCLEOTIDE SEQUENCE [LARGE SCALE GENOMIC DNA]</scope>
</reference>
<evidence type="ECO:0000313" key="9">
    <source>
        <dbReference type="EMBL" id="VDD86833.1"/>
    </source>
</evidence>
<dbReference type="InterPro" id="IPR018247">
    <property type="entry name" value="EF_Hand_1_Ca_BS"/>
</dbReference>
<dbReference type="WBParaSite" id="EVEC_0000226801-mRNA-1">
    <property type="protein sequence ID" value="EVEC_0000226801-mRNA-1"/>
    <property type="gene ID" value="EVEC_0000226801"/>
</dbReference>
<keyword evidence="3" id="KW-0677">Repeat</keyword>
<gene>
    <name evidence="9" type="ORF">EVEC_LOCUS1976</name>
</gene>
<comment type="caution">
    <text evidence="7">Lacks conserved residue(s) required for the propagation of feature annotation.</text>
</comment>
<dbReference type="InterPro" id="IPR036857">
    <property type="entry name" value="Thyroglobulin_1_sf"/>
</dbReference>
<dbReference type="InterPro" id="IPR000716">
    <property type="entry name" value="Thyroglobulin_1"/>
</dbReference>
<dbReference type="Gene3D" id="4.10.800.10">
    <property type="entry name" value="Thyroglobulin type-1"/>
    <property type="match status" value="1"/>
</dbReference>
<organism evidence="11">
    <name type="scientific">Enterobius vermicularis</name>
    <name type="common">Human pinworm</name>
    <dbReference type="NCBI Taxonomy" id="51028"/>
    <lineage>
        <taxon>Eukaryota</taxon>
        <taxon>Metazoa</taxon>
        <taxon>Ecdysozoa</taxon>
        <taxon>Nematoda</taxon>
        <taxon>Chromadorea</taxon>
        <taxon>Rhabditida</taxon>
        <taxon>Spirurina</taxon>
        <taxon>Oxyuridomorpha</taxon>
        <taxon>Oxyuroidea</taxon>
        <taxon>Oxyuridae</taxon>
        <taxon>Enterobius</taxon>
    </lineage>
</organism>
<dbReference type="Pfam" id="PF00086">
    <property type="entry name" value="Thyroglobulin_1"/>
    <property type="match status" value="1"/>
</dbReference>